<name>A0AAE1QJ02_9EUCA</name>
<evidence type="ECO:0000313" key="2">
    <source>
        <dbReference type="Proteomes" id="UP001292094"/>
    </source>
</evidence>
<reference evidence="1" key="1">
    <citation type="submission" date="2023-11" db="EMBL/GenBank/DDBJ databases">
        <title>Genome assemblies of two species of porcelain crab, Petrolisthes cinctipes and Petrolisthes manimaculis (Anomura: Porcellanidae).</title>
        <authorList>
            <person name="Angst P."/>
        </authorList>
    </citation>
    <scope>NUCLEOTIDE SEQUENCE</scope>
    <source>
        <strain evidence="1">PB745_02</strain>
        <tissue evidence="1">Gill</tissue>
    </source>
</reference>
<protein>
    <submittedName>
        <fullName evidence="1">Uncharacterized protein</fullName>
    </submittedName>
</protein>
<keyword evidence="2" id="KW-1185">Reference proteome</keyword>
<organism evidence="1 2">
    <name type="scientific">Petrolisthes manimaculis</name>
    <dbReference type="NCBI Taxonomy" id="1843537"/>
    <lineage>
        <taxon>Eukaryota</taxon>
        <taxon>Metazoa</taxon>
        <taxon>Ecdysozoa</taxon>
        <taxon>Arthropoda</taxon>
        <taxon>Crustacea</taxon>
        <taxon>Multicrustacea</taxon>
        <taxon>Malacostraca</taxon>
        <taxon>Eumalacostraca</taxon>
        <taxon>Eucarida</taxon>
        <taxon>Decapoda</taxon>
        <taxon>Pleocyemata</taxon>
        <taxon>Anomura</taxon>
        <taxon>Galatheoidea</taxon>
        <taxon>Porcellanidae</taxon>
        <taxon>Petrolisthes</taxon>
    </lineage>
</organism>
<dbReference type="EMBL" id="JAWZYT010000158">
    <property type="protein sequence ID" value="KAK4327280.1"/>
    <property type="molecule type" value="Genomic_DNA"/>
</dbReference>
<evidence type="ECO:0000313" key="1">
    <source>
        <dbReference type="EMBL" id="KAK4327280.1"/>
    </source>
</evidence>
<accession>A0AAE1QJ02</accession>
<gene>
    <name evidence="1" type="ORF">Pmani_002221</name>
</gene>
<sequence>MPGRYPIKVSAELRMTWGLGLFEVSMVGQDANVTQVQLSRVVAQARRFVEGGGKEVSVGWGRRRCQWDGVEGGVGEGRSRVNPLGRHLGVGEYATVLPFDFKNDGWSKVIKLVKEIIKVVKG</sequence>
<comment type="caution">
    <text evidence="1">The sequence shown here is derived from an EMBL/GenBank/DDBJ whole genome shotgun (WGS) entry which is preliminary data.</text>
</comment>
<dbReference type="AlphaFoldDB" id="A0AAE1QJ02"/>
<proteinExistence type="predicted"/>
<dbReference type="Proteomes" id="UP001292094">
    <property type="component" value="Unassembled WGS sequence"/>
</dbReference>